<evidence type="ECO:0000313" key="2">
    <source>
        <dbReference type="Proteomes" id="UP000284706"/>
    </source>
</evidence>
<dbReference type="Proteomes" id="UP000284706">
    <property type="component" value="Unassembled WGS sequence"/>
</dbReference>
<comment type="caution">
    <text evidence="1">The sequence shown here is derived from an EMBL/GenBank/DDBJ whole genome shotgun (WGS) entry which is preliminary data.</text>
</comment>
<name>A0A409W1Y6_9AGAR</name>
<dbReference type="InParanoid" id="A0A409W1Y6"/>
<dbReference type="EMBL" id="NHYE01005454">
    <property type="protein sequence ID" value="PPQ72505.1"/>
    <property type="molecule type" value="Genomic_DNA"/>
</dbReference>
<gene>
    <name evidence="1" type="ORF">CVT26_003595</name>
</gene>
<sequence length="62" mass="6858">MVASNQEEVLWDLASQDADSKFNDLDEFIAVGGRVQSNAKEGLNMGKDKAVLRASTQYNQPR</sequence>
<evidence type="ECO:0000313" key="1">
    <source>
        <dbReference type="EMBL" id="PPQ72505.1"/>
    </source>
</evidence>
<accession>A0A409W1Y6</accession>
<organism evidence="1 2">
    <name type="scientific">Gymnopilus dilepis</name>
    <dbReference type="NCBI Taxonomy" id="231916"/>
    <lineage>
        <taxon>Eukaryota</taxon>
        <taxon>Fungi</taxon>
        <taxon>Dikarya</taxon>
        <taxon>Basidiomycota</taxon>
        <taxon>Agaricomycotina</taxon>
        <taxon>Agaricomycetes</taxon>
        <taxon>Agaricomycetidae</taxon>
        <taxon>Agaricales</taxon>
        <taxon>Agaricineae</taxon>
        <taxon>Hymenogastraceae</taxon>
        <taxon>Gymnopilus</taxon>
    </lineage>
</organism>
<keyword evidence="2" id="KW-1185">Reference proteome</keyword>
<protein>
    <submittedName>
        <fullName evidence="1">Uncharacterized protein</fullName>
    </submittedName>
</protein>
<proteinExistence type="predicted"/>
<reference evidence="1 2" key="1">
    <citation type="journal article" date="2018" name="Evol. Lett.">
        <title>Horizontal gene cluster transfer increased hallucinogenic mushroom diversity.</title>
        <authorList>
            <person name="Reynolds H.T."/>
            <person name="Vijayakumar V."/>
            <person name="Gluck-Thaler E."/>
            <person name="Korotkin H.B."/>
            <person name="Matheny P.B."/>
            <person name="Slot J.C."/>
        </authorList>
    </citation>
    <scope>NUCLEOTIDE SEQUENCE [LARGE SCALE GENOMIC DNA]</scope>
    <source>
        <strain evidence="1 2">SRW20</strain>
    </source>
</reference>
<dbReference type="AlphaFoldDB" id="A0A409W1Y6"/>